<dbReference type="AlphaFoldDB" id="A8NAF8"/>
<name>A8NAF8_COPC7</name>
<comment type="caution">
    <text evidence="4">The sequence shown here is derived from an EMBL/GenBank/DDBJ whole genome shotgun (WGS) entry which is preliminary data.</text>
</comment>
<keyword evidence="1" id="KW-0677">Repeat</keyword>
<dbReference type="HOGENOM" id="CLU_000288_34_23_1"/>
<evidence type="ECO:0000313" key="4">
    <source>
        <dbReference type="EMBL" id="EAU89993.2"/>
    </source>
</evidence>
<dbReference type="PANTHER" id="PTHR10039">
    <property type="entry name" value="AMELOGENIN"/>
    <property type="match status" value="1"/>
</dbReference>
<dbReference type="PROSITE" id="PS50297">
    <property type="entry name" value="ANK_REP_REGION"/>
    <property type="match status" value="1"/>
</dbReference>
<accession>A8NAF8</accession>
<feature type="repeat" description="ANK" evidence="2">
    <location>
        <begin position="570"/>
        <end position="603"/>
    </location>
</feature>
<dbReference type="InParanoid" id="A8NAF8"/>
<evidence type="ECO:0000313" key="5">
    <source>
        <dbReference type="Proteomes" id="UP000001861"/>
    </source>
</evidence>
<dbReference type="SMART" id="SM00248">
    <property type="entry name" value="ANK"/>
    <property type="match status" value="6"/>
</dbReference>
<dbReference type="OMA" id="DAHICLV"/>
<dbReference type="PROSITE" id="PS50088">
    <property type="entry name" value="ANK_REPEAT"/>
    <property type="match status" value="2"/>
</dbReference>
<dbReference type="Pfam" id="PF24883">
    <property type="entry name" value="NPHP3_N"/>
    <property type="match status" value="1"/>
</dbReference>
<evidence type="ECO:0000259" key="3">
    <source>
        <dbReference type="Pfam" id="PF24883"/>
    </source>
</evidence>
<dbReference type="Gene3D" id="1.25.40.20">
    <property type="entry name" value="Ankyrin repeat-containing domain"/>
    <property type="match status" value="3"/>
</dbReference>
<dbReference type="KEGG" id="cci:CC1G_05909"/>
<dbReference type="Pfam" id="PF12796">
    <property type="entry name" value="Ank_2"/>
    <property type="match status" value="2"/>
</dbReference>
<dbReference type="Pfam" id="PF00023">
    <property type="entry name" value="Ank"/>
    <property type="match status" value="2"/>
</dbReference>
<dbReference type="OrthoDB" id="194358at2759"/>
<feature type="repeat" description="ANK" evidence="2">
    <location>
        <begin position="703"/>
        <end position="728"/>
    </location>
</feature>
<dbReference type="InterPro" id="IPR036770">
    <property type="entry name" value="Ankyrin_rpt-contain_sf"/>
</dbReference>
<reference evidence="4 5" key="1">
    <citation type="journal article" date="2010" name="Proc. Natl. Acad. Sci. U.S.A.">
        <title>Insights into evolution of multicellular fungi from the assembled chromosomes of the mushroom Coprinopsis cinerea (Coprinus cinereus).</title>
        <authorList>
            <person name="Stajich J.E."/>
            <person name="Wilke S.K."/>
            <person name="Ahren D."/>
            <person name="Au C.H."/>
            <person name="Birren B.W."/>
            <person name="Borodovsky M."/>
            <person name="Burns C."/>
            <person name="Canback B."/>
            <person name="Casselton L.A."/>
            <person name="Cheng C.K."/>
            <person name="Deng J."/>
            <person name="Dietrich F.S."/>
            <person name="Fargo D.C."/>
            <person name="Farman M.L."/>
            <person name="Gathman A.C."/>
            <person name="Goldberg J."/>
            <person name="Guigo R."/>
            <person name="Hoegger P.J."/>
            <person name="Hooker J.B."/>
            <person name="Huggins A."/>
            <person name="James T.Y."/>
            <person name="Kamada T."/>
            <person name="Kilaru S."/>
            <person name="Kodira C."/>
            <person name="Kues U."/>
            <person name="Kupfer D."/>
            <person name="Kwan H.S."/>
            <person name="Lomsadze A."/>
            <person name="Li W."/>
            <person name="Lilly W.W."/>
            <person name="Ma L.J."/>
            <person name="Mackey A.J."/>
            <person name="Manning G."/>
            <person name="Martin F."/>
            <person name="Muraguchi H."/>
            <person name="Natvig D.O."/>
            <person name="Palmerini H."/>
            <person name="Ramesh M.A."/>
            <person name="Rehmeyer C.J."/>
            <person name="Roe B.A."/>
            <person name="Shenoy N."/>
            <person name="Stanke M."/>
            <person name="Ter-Hovhannisyan V."/>
            <person name="Tunlid A."/>
            <person name="Velagapudi R."/>
            <person name="Vision T.J."/>
            <person name="Zeng Q."/>
            <person name="Zolan M.E."/>
            <person name="Pukkila P.J."/>
        </authorList>
    </citation>
    <scope>NUCLEOTIDE SEQUENCE [LARGE SCALE GENOMIC DNA]</scope>
    <source>
        <strain evidence="5">Okayama-7 / 130 / ATCC MYA-4618 / FGSC 9003</strain>
    </source>
</reference>
<dbReference type="VEuPathDB" id="FungiDB:CC1G_05909"/>
<dbReference type="eggNOG" id="KOG0504">
    <property type="taxonomic scope" value="Eukaryota"/>
</dbReference>
<proteinExistence type="predicted"/>
<evidence type="ECO:0000256" key="2">
    <source>
        <dbReference type="PROSITE-ProRule" id="PRU00023"/>
    </source>
</evidence>
<dbReference type="PANTHER" id="PTHR10039:SF15">
    <property type="entry name" value="NACHT DOMAIN-CONTAINING PROTEIN"/>
    <property type="match status" value="1"/>
</dbReference>
<protein>
    <submittedName>
        <fullName evidence="4">Ankyrin containing protein</fullName>
    </submittedName>
</protein>
<keyword evidence="2" id="KW-0040">ANK repeat</keyword>
<dbReference type="EMBL" id="AACS02000007">
    <property type="protein sequence ID" value="EAU89993.2"/>
    <property type="molecule type" value="Genomic_DNA"/>
</dbReference>
<evidence type="ECO:0000256" key="1">
    <source>
        <dbReference type="ARBA" id="ARBA00022737"/>
    </source>
</evidence>
<dbReference type="GeneID" id="6008286"/>
<sequence length="765" mass="86012">MYRSRLKQTVRLAIFEDREPYLAMVFANSLLGSHLRETLILAAVLSQAETSTTTLKLNERRRYIPVVEGGRGSYYLGFRNASRAIHDLEKHQKTSTKKVCVVFAYCRYTEPLTVNDILEALVKQFLECDPSLVAVVDPLYSRYSLDDSARPTQEELLELVKQLETHFDIVYYVIDGLDEARMDTQFDLIEAINNLRGRFSLTSRPLKSLAMDLRNARFYPITANASDILLLVAKKITRNPGFRRLLEQNHLTQELVVKILAKSSGMFLHAALQIEMIHKCVDVSCVKKNLSRFPERLQDLYDMAMDRINDQIPHNAMLANHVLLWLVFGCAALTLTDLQYALSATYDGDVQVDADGILSLCCGLVHIEKTIFVRLIHFTAKDALGPILKEKTFPNPHGILFRATTKRLMEFNILNNAKPEKDLFERLLSDHPMLRYSYDHWSSHALECMSDPVYAAEVMQVVKLCVSYPCMDLGWDGMEHLHPLHVVARYGFHDLVDEVVTEVAKGDLSLRTQGNLGATALILASEYGHVEVVNRLLQFNRWTMIRSVIVGQSRPGMHLITAQVNLRDNLGGTALMRAASSGRLEAVQRLLDDPEIDVNLQDHDGRTALMHASPKAIVPLLERQDIQVNIQDNKGYTALMKASEYGGTARIIVQHLVQHKDIQINLRNQKGDTALMCAAAKGRSRNVKLLLQHEDIDVNAESGGWTALMLAAKNGDEETVRALLDFEATDVNARTKIYGSTALMIATIQSHPGRGEDSLTRGTDP</sequence>
<keyword evidence="5" id="KW-1185">Reference proteome</keyword>
<dbReference type="SUPFAM" id="SSF48403">
    <property type="entry name" value="Ankyrin repeat"/>
    <property type="match status" value="1"/>
</dbReference>
<gene>
    <name evidence="4" type="ORF">CC1G_05909</name>
</gene>
<dbReference type="InterPro" id="IPR002110">
    <property type="entry name" value="Ankyrin_rpt"/>
</dbReference>
<feature type="domain" description="Nephrocystin 3-like N-terminal" evidence="3">
    <location>
        <begin position="81"/>
        <end position="196"/>
    </location>
</feature>
<dbReference type="InterPro" id="IPR056884">
    <property type="entry name" value="NPHP3-like_N"/>
</dbReference>
<organism evidence="4 5">
    <name type="scientific">Coprinopsis cinerea (strain Okayama-7 / 130 / ATCC MYA-4618 / FGSC 9003)</name>
    <name type="common">Inky cap fungus</name>
    <name type="synonym">Hormographiella aspergillata</name>
    <dbReference type="NCBI Taxonomy" id="240176"/>
    <lineage>
        <taxon>Eukaryota</taxon>
        <taxon>Fungi</taxon>
        <taxon>Dikarya</taxon>
        <taxon>Basidiomycota</taxon>
        <taxon>Agaricomycotina</taxon>
        <taxon>Agaricomycetes</taxon>
        <taxon>Agaricomycetidae</taxon>
        <taxon>Agaricales</taxon>
        <taxon>Agaricineae</taxon>
        <taxon>Psathyrellaceae</taxon>
        <taxon>Coprinopsis</taxon>
    </lineage>
</organism>
<dbReference type="Proteomes" id="UP000001861">
    <property type="component" value="Unassembled WGS sequence"/>
</dbReference>
<dbReference type="RefSeq" id="XP_001831810.2">
    <property type="nucleotide sequence ID" value="XM_001831758.2"/>
</dbReference>